<dbReference type="AlphaFoldDB" id="A0A4W3GR77"/>
<dbReference type="Gene3D" id="2.60.120.650">
    <property type="entry name" value="Cupin"/>
    <property type="match status" value="1"/>
</dbReference>
<reference evidence="1" key="5">
    <citation type="submission" date="2025-09" db="UniProtKB">
        <authorList>
            <consortium name="Ensembl"/>
        </authorList>
    </citation>
    <scope>IDENTIFICATION</scope>
</reference>
<organism evidence="1 2">
    <name type="scientific">Callorhinchus milii</name>
    <name type="common">Ghost shark</name>
    <dbReference type="NCBI Taxonomy" id="7868"/>
    <lineage>
        <taxon>Eukaryota</taxon>
        <taxon>Metazoa</taxon>
        <taxon>Chordata</taxon>
        <taxon>Craniata</taxon>
        <taxon>Vertebrata</taxon>
        <taxon>Chondrichthyes</taxon>
        <taxon>Holocephali</taxon>
        <taxon>Chimaeriformes</taxon>
        <taxon>Callorhinchidae</taxon>
        <taxon>Callorhinchus</taxon>
    </lineage>
</organism>
<dbReference type="InterPro" id="IPR011011">
    <property type="entry name" value="Znf_FYVE_PHD"/>
</dbReference>
<dbReference type="SUPFAM" id="SSF57903">
    <property type="entry name" value="FYVE/PHD zinc finger"/>
    <property type="match status" value="1"/>
</dbReference>
<reference evidence="2" key="3">
    <citation type="journal article" date="2014" name="Nature">
        <title>Elephant shark genome provides unique insights into gnathostome evolution.</title>
        <authorList>
            <consortium name="International Elephant Shark Genome Sequencing Consortium"/>
            <person name="Venkatesh B."/>
            <person name="Lee A.P."/>
            <person name="Ravi V."/>
            <person name="Maurya A.K."/>
            <person name="Lian M.M."/>
            <person name="Swann J.B."/>
            <person name="Ohta Y."/>
            <person name="Flajnik M.F."/>
            <person name="Sutoh Y."/>
            <person name="Kasahara M."/>
            <person name="Hoon S."/>
            <person name="Gangu V."/>
            <person name="Roy S.W."/>
            <person name="Irimia M."/>
            <person name="Korzh V."/>
            <person name="Kondrychyn I."/>
            <person name="Lim Z.W."/>
            <person name="Tay B.H."/>
            <person name="Tohari S."/>
            <person name="Kong K.W."/>
            <person name="Ho S."/>
            <person name="Lorente-Galdos B."/>
            <person name="Quilez J."/>
            <person name="Marques-Bonet T."/>
            <person name="Raney B.J."/>
            <person name="Ingham P.W."/>
            <person name="Tay A."/>
            <person name="Hillier L.W."/>
            <person name="Minx P."/>
            <person name="Boehm T."/>
            <person name="Wilson R.K."/>
            <person name="Brenner S."/>
            <person name="Warren W.C."/>
        </authorList>
    </citation>
    <scope>NUCLEOTIDE SEQUENCE [LARGE SCALE GENOMIC DNA]</scope>
</reference>
<accession>A0A4W3GR77</accession>
<dbReference type="GeneTree" id="ENSGT00940000157847"/>
<reference evidence="2" key="1">
    <citation type="journal article" date="2006" name="Science">
        <title>Ancient noncoding elements conserved in the human genome.</title>
        <authorList>
            <person name="Venkatesh B."/>
            <person name="Kirkness E.F."/>
            <person name="Loh Y.H."/>
            <person name="Halpern A.L."/>
            <person name="Lee A.P."/>
            <person name="Johnson J."/>
            <person name="Dandona N."/>
            <person name="Viswanathan L.D."/>
            <person name="Tay A."/>
            <person name="Venter J.C."/>
            <person name="Strausberg R.L."/>
            <person name="Brenner S."/>
        </authorList>
    </citation>
    <scope>NUCLEOTIDE SEQUENCE [LARGE SCALE GENOMIC DNA]</scope>
</reference>
<reference evidence="2" key="2">
    <citation type="journal article" date="2007" name="PLoS Biol.">
        <title>Survey sequencing and comparative analysis of the elephant shark (Callorhinchus milii) genome.</title>
        <authorList>
            <person name="Venkatesh B."/>
            <person name="Kirkness E.F."/>
            <person name="Loh Y.H."/>
            <person name="Halpern A.L."/>
            <person name="Lee A.P."/>
            <person name="Johnson J."/>
            <person name="Dandona N."/>
            <person name="Viswanathan L.D."/>
            <person name="Tay A."/>
            <person name="Venter J.C."/>
            <person name="Strausberg R.L."/>
            <person name="Brenner S."/>
        </authorList>
    </citation>
    <scope>NUCLEOTIDE SEQUENCE [LARGE SCALE GENOMIC DNA]</scope>
</reference>
<protein>
    <submittedName>
        <fullName evidence="1">Uncharacterized protein</fullName>
    </submittedName>
</protein>
<name>A0A4W3GR77_CALMI</name>
<evidence type="ECO:0000313" key="1">
    <source>
        <dbReference type="Ensembl" id="ENSCMIP00000005530.1"/>
    </source>
</evidence>
<dbReference type="InParanoid" id="A0A4W3GR77"/>
<dbReference type="Ensembl" id="ENSCMIT00000005720.1">
    <property type="protein sequence ID" value="ENSCMIP00000005530.1"/>
    <property type="gene ID" value="ENSCMIG00000003210.1"/>
</dbReference>
<proteinExistence type="predicted"/>
<reference evidence="1" key="4">
    <citation type="submission" date="2025-08" db="UniProtKB">
        <authorList>
            <consortium name="Ensembl"/>
        </authorList>
    </citation>
    <scope>IDENTIFICATION</scope>
</reference>
<dbReference type="STRING" id="7868.ENSCMIP00000005530"/>
<dbReference type="Proteomes" id="UP000314986">
    <property type="component" value="Unassembled WGS sequence"/>
</dbReference>
<sequence>MDLSPLLPATSCVSVSPPLCLSHSLSPPINSPLSPPHCLPVCLPVFSAISPCLSSRSLSPHLLLTACHCFSHLLPPHHCLCPCLSLSVSSLSPYLSVSVVSVSPSHWRSLGPSLQLLSLSLCRWVLLSGVLVILCCVCSCVGVEEEKAADIDLYHCPNCEKTQGPSVSAIALSVRRRKNCAKLEPVENNERARPVQTGSQTFIRELRSRTFPRSVSQP</sequence>
<keyword evidence="2" id="KW-1185">Reference proteome</keyword>
<evidence type="ECO:0000313" key="2">
    <source>
        <dbReference type="Proteomes" id="UP000314986"/>
    </source>
</evidence>